<dbReference type="AlphaFoldDB" id="A0A0B5DX33"/>
<reference evidence="2 3" key="1">
    <citation type="journal article" date="2014" name="Int. J. Syst. Evol. Microbiol.">
        <title>Celeribacter indicus sp. nov., a polycyclic aromatic hydrocarbon-degrading bacterium from deep-sea sediment and reclassification of Huaishuia halophila as Celeribacter halophilus comb. nov.</title>
        <authorList>
            <person name="Lai Q."/>
            <person name="Cao J."/>
            <person name="Yuan J."/>
            <person name="Li F."/>
            <person name="Shao Z."/>
        </authorList>
    </citation>
    <scope>NUCLEOTIDE SEQUENCE [LARGE SCALE GENOMIC DNA]</scope>
    <source>
        <strain evidence="2">P73</strain>
    </source>
</reference>
<dbReference type="SMART" id="SM00882">
    <property type="entry name" value="CoA_trans"/>
    <property type="match status" value="1"/>
</dbReference>
<dbReference type="RefSeq" id="WP_043867967.1">
    <property type="nucleotide sequence ID" value="NZ_CP004393.1"/>
</dbReference>
<keyword evidence="3" id="KW-1185">Reference proteome</keyword>
<dbReference type="SUPFAM" id="SSF100950">
    <property type="entry name" value="NagB/RpiA/CoA transferase-like"/>
    <property type="match status" value="1"/>
</dbReference>
<dbReference type="InterPro" id="IPR012792">
    <property type="entry name" value="3-oxoacid_CoA-transf_A"/>
</dbReference>
<evidence type="ECO:0000313" key="2">
    <source>
        <dbReference type="EMBL" id="AJE44782.1"/>
    </source>
</evidence>
<dbReference type="HOGENOM" id="CLU_019942_2_1_5"/>
<dbReference type="STRING" id="1208324.P73_0067"/>
<keyword evidence="1 2" id="KW-0808">Transferase</keyword>
<dbReference type="NCBIfam" id="TIGR02429">
    <property type="entry name" value="pcaI_scoA_fam"/>
    <property type="match status" value="1"/>
</dbReference>
<dbReference type="InterPro" id="IPR004165">
    <property type="entry name" value="CoA_trans_fam_I"/>
</dbReference>
<dbReference type="Gene3D" id="3.40.1080.10">
    <property type="entry name" value="Glutaconate Coenzyme A-transferase"/>
    <property type="match status" value="1"/>
</dbReference>
<dbReference type="Proteomes" id="UP000031521">
    <property type="component" value="Chromosome"/>
</dbReference>
<dbReference type="OrthoDB" id="9777193at2"/>
<protein>
    <submittedName>
        <fullName evidence="2">3-oxoacid CoA-transferase subunit A</fullName>
    </submittedName>
</protein>
<accession>A0A0B5DX33</accession>
<dbReference type="KEGG" id="cid:P73_0067"/>
<proteinExistence type="predicted"/>
<evidence type="ECO:0000256" key="1">
    <source>
        <dbReference type="ARBA" id="ARBA00022679"/>
    </source>
</evidence>
<organism evidence="2 3">
    <name type="scientific">Celeribacter indicus</name>
    <dbReference type="NCBI Taxonomy" id="1208324"/>
    <lineage>
        <taxon>Bacteria</taxon>
        <taxon>Pseudomonadati</taxon>
        <taxon>Pseudomonadota</taxon>
        <taxon>Alphaproteobacteria</taxon>
        <taxon>Rhodobacterales</taxon>
        <taxon>Roseobacteraceae</taxon>
        <taxon>Celeribacter</taxon>
    </lineage>
</organism>
<dbReference type="InterPro" id="IPR037171">
    <property type="entry name" value="NagB/RpiA_transferase-like"/>
</dbReference>
<dbReference type="Pfam" id="PF01144">
    <property type="entry name" value="CoA_trans"/>
    <property type="match status" value="1"/>
</dbReference>
<dbReference type="EMBL" id="CP004393">
    <property type="protein sequence ID" value="AJE44782.1"/>
    <property type="molecule type" value="Genomic_DNA"/>
</dbReference>
<evidence type="ECO:0000313" key="3">
    <source>
        <dbReference type="Proteomes" id="UP000031521"/>
    </source>
</evidence>
<sequence length="217" mass="22726">MQLAISLDEAVRLIPDGATVMLSGFMGAGVPDGIVHALAEAGKRELTLISNDTARDTTGPGPLFAAGCVRKLICSHMGLNTIVQAQFASGALEVELVPQGTLVERIRSAGVGLGGILTPTGVGTRIAEGKRIIEVNGRDYLLETPLRADFALIAARSCDYVGNLAYMLTATNFNPIMALAGDTVICEPEEIVPVGMIPPDLVKTPGILVDYVIKRSA</sequence>
<name>A0A0B5DX33_9RHOB</name>
<dbReference type="PANTHER" id="PTHR13707:SF60">
    <property type="entry name" value="ACETATE COA-TRANSFERASE SUBUNIT ALPHA"/>
    <property type="match status" value="1"/>
</dbReference>
<dbReference type="GO" id="GO:0008410">
    <property type="term" value="F:CoA-transferase activity"/>
    <property type="evidence" value="ECO:0007669"/>
    <property type="project" value="InterPro"/>
</dbReference>
<dbReference type="PANTHER" id="PTHR13707">
    <property type="entry name" value="KETOACID-COENZYME A TRANSFERASE"/>
    <property type="match status" value="1"/>
</dbReference>
<gene>
    <name evidence="2" type="ORF">P73_0067</name>
</gene>